<proteinExistence type="predicted"/>
<protein>
    <submittedName>
        <fullName evidence="2">Uncharacterized protein</fullName>
    </submittedName>
</protein>
<keyword evidence="2" id="KW-0614">Plasmid</keyword>
<dbReference type="EMBL" id="CP001054">
    <property type="protein sequence ID" value="ACD21660.1"/>
    <property type="molecule type" value="Genomic_DNA"/>
</dbReference>
<dbReference type="KEGG" id="bpy:Bphyt_7375"/>
<reference evidence="2 3" key="1">
    <citation type="journal article" date="2011" name="J. Bacteriol.">
        <title>Complete genome sequence of the plant growth-promoting endophyte Burkholderia phytofirmans strain PsJN.</title>
        <authorList>
            <person name="Weilharter A."/>
            <person name="Mitter B."/>
            <person name="Shin M.V."/>
            <person name="Chain P.S."/>
            <person name="Nowak J."/>
            <person name="Sessitsch A."/>
        </authorList>
    </citation>
    <scope>NUCLEOTIDE SEQUENCE [LARGE SCALE GENOMIC DNA]</scope>
    <source>
        <strain evidence="3">DSM 17436 / LMG 22146 / PsJN</strain>
        <plasmid evidence="2 3">pBPHYT01</plasmid>
    </source>
</reference>
<dbReference type="OrthoDB" id="9135484at2"/>
<evidence type="ECO:0000313" key="3">
    <source>
        <dbReference type="Proteomes" id="UP000001739"/>
    </source>
</evidence>
<dbReference type="eggNOG" id="ENOG5030XHN">
    <property type="taxonomic scope" value="Bacteria"/>
</dbReference>
<evidence type="ECO:0000256" key="1">
    <source>
        <dbReference type="SAM" id="MobiDB-lite"/>
    </source>
</evidence>
<geneLocation type="plasmid" evidence="2 3">
    <name>pBPHYT01</name>
</geneLocation>
<evidence type="ECO:0000313" key="2">
    <source>
        <dbReference type="EMBL" id="ACD21660.1"/>
    </source>
</evidence>
<sequence length="82" mass="8579">MAQKKPTAKGRPATGKAKTPTQRTSQMEAALVAAGGRILGRVRLSPQAADALRRLAEKYGTDRAGIEAALIAHANTVAINDK</sequence>
<organism evidence="2 3">
    <name type="scientific">Paraburkholderia phytofirmans (strain DSM 17436 / LMG 22146 / PsJN)</name>
    <name type="common">Burkholderia phytofirmans</name>
    <dbReference type="NCBI Taxonomy" id="398527"/>
    <lineage>
        <taxon>Bacteria</taxon>
        <taxon>Pseudomonadati</taxon>
        <taxon>Pseudomonadota</taxon>
        <taxon>Betaproteobacteria</taxon>
        <taxon>Burkholderiales</taxon>
        <taxon>Burkholderiaceae</taxon>
        <taxon>Paraburkholderia</taxon>
    </lineage>
</organism>
<dbReference type="AlphaFoldDB" id="B2THA4"/>
<dbReference type="RefSeq" id="WP_012431029.1">
    <property type="nucleotide sequence ID" value="NC_010679.1"/>
</dbReference>
<gene>
    <name evidence="2" type="ordered locus">Bphyt_7375</name>
</gene>
<accession>B2THA4</accession>
<name>B2THA4_PARPJ</name>
<feature type="region of interest" description="Disordered" evidence="1">
    <location>
        <begin position="1"/>
        <end position="26"/>
    </location>
</feature>
<dbReference type="Proteomes" id="UP000001739">
    <property type="component" value="Plasmid pBPHYT01"/>
</dbReference>
<dbReference type="HOGENOM" id="CLU_2582912_0_0_4"/>